<dbReference type="RefSeq" id="WP_158951148.1">
    <property type="nucleotide sequence ID" value="NZ_CP046913.1"/>
</dbReference>
<dbReference type="InterPro" id="IPR043019">
    <property type="entry name" value="GrlR_sf"/>
</dbReference>
<dbReference type="EMBL" id="CP046913">
    <property type="protein sequence ID" value="QGZ62117.1"/>
    <property type="molecule type" value="Genomic_DNA"/>
</dbReference>
<dbReference type="Gene3D" id="2.40.128.380">
    <property type="entry name" value="T3SS negative regulator GrlR"/>
    <property type="match status" value="1"/>
</dbReference>
<sequence>MTIDGFYAVSFSALLRGGGLVVVENGKVRGGDNEYLYSGEVSGSDDQLRAVLKIKAFAPNAVSVFNTKGGEYTLQLTGQVTGNDLIFSGSAPGSGQTITIRGRRLCGTSLD</sequence>
<dbReference type="KEGG" id="pacs:FAZ98_10460"/>
<proteinExistence type="predicted"/>
<name>A0A7Z2GHX7_9BURK</name>
<dbReference type="Proteomes" id="UP000433577">
    <property type="component" value="Chromosome 1"/>
</dbReference>
<accession>A0A7Z2GHX7</accession>
<dbReference type="AlphaFoldDB" id="A0A7Z2GHX7"/>
<evidence type="ECO:0000313" key="1">
    <source>
        <dbReference type="EMBL" id="QGZ62117.1"/>
    </source>
</evidence>
<evidence type="ECO:0008006" key="3">
    <source>
        <dbReference type="Google" id="ProtNLM"/>
    </source>
</evidence>
<dbReference type="OrthoDB" id="8659293at2"/>
<reference evidence="1 2" key="1">
    <citation type="submission" date="2019-12" db="EMBL/GenBank/DDBJ databases">
        <title>Paraburkholderia acidiphila 7Q-K02 sp. nov and Paraburkholderia acidisoli DHF22 sp. nov., two strains isolated from forest soil.</title>
        <authorList>
            <person name="Gao Z."/>
            <person name="Qiu L."/>
        </authorList>
    </citation>
    <scope>NUCLEOTIDE SEQUENCE [LARGE SCALE GENOMIC DNA]</scope>
    <source>
        <strain evidence="1 2">DHF22</strain>
    </source>
</reference>
<keyword evidence="2" id="KW-1185">Reference proteome</keyword>
<gene>
    <name evidence="1" type="ORF">FAZ98_10460</name>
</gene>
<organism evidence="1 2">
    <name type="scientific">Paraburkholderia acidisoli</name>
    <dbReference type="NCBI Taxonomy" id="2571748"/>
    <lineage>
        <taxon>Bacteria</taxon>
        <taxon>Pseudomonadati</taxon>
        <taxon>Pseudomonadota</taxon>
        <taxon>Betaproteobacteria</taxon>
        <taxon>Burkholderiales</taxon>
        <taxon>Burkholderiaceae</taxon>
        <taxon>Paraburkholderia</taxon>
    </lineage>
</organism>
<protein>
    <recommendedName>
        <fullName evidence="3">Type III secretion system (T3SS) negative regulator GrlR</fullName>
    </recommendedName>
</protein>
<evidence type="ECO:0000313" key="2">
    <source>
        <dbReference type="Proteomes" id="UP000433577"/>
    </source>
</evidence>